<accession>A0ABW1ED56</accession>
<organism evidence="1 2">
    <name type="scientific">Acidicapsa dinghuensis</name>
    <dbReference type="NCBI Taxonomy" id="2218256"/>
    <lineage>
        <taxon>Bacteria</taxon>
        <taxon>Pseudomonadati</taxon>
        <taxon>Acidobacteriota</taxon>
        <taxon>Terriglobia</taxon>
        <taxon>Terriglobales</taxon>
        <taxon>Acidobacteriaceae</taxon>
        <taxon>Acidicapsa</taxon>
    </lineage>
</organism>
<gene>
    <name evidence="1" type="ORF">ACFPT7_05565</name>
</gene>
<dbReference type="EMBL" id="JBHSPH010000002">
    <property type="protein sequence ID" value="MFC5861752.1"/>
    <property type="molecule type" value="Genomic_DNA"/>
</dbReference>
<keyword evidence="2" id="KW-1185">Reference proteome</keyword>
<evidence type="ECO:0000313" key="2">
    <source>
        <dbReference type="Proteomes" id="UP001596091"/>
    </source>
</evidence>
<dbReference type="Proteomes" id="UP001596091">
    <property type="component" value="Unassembled WGS sequence"/>
</dbReference>
<comment type="caution">
    <text evidence="1">The sequence shown here is derived from an EMBL/GenBank/DDBJ whole genome shotgun (WGS) entry which is preliminary data.</text>
</comment>
<dbReference type="RefSeq" id="WP_263337337.1">
    <property type="nucleotide sequence ID" value="NZ_JAGSYH010000004.1"/>
</dbReference>
<evidence type="ECO:0000313" key="1">
    <source>
        <dbReference type="EMBL" id="MFC5861752.1"/>
    </source>
</evidence>
<reference evidence="2" key="1">
    <citation type="journal article" date="2019" name="Int. J. Syst. Evol. Microbiol.">
        <title>The Global Catalogue of Microorganisms (GCM) 10K type strain sequencing project: providing services to taxonomists for standard genome sequencing and annotation.</title>
        <authorList>
            <consortium name="The Broad Institute Genomics Platform"/>
            <consortium name="The Broad Institute Genome Sequencing Center for Infectious Disease"/>
            <person name="Wu L."/>
            <person name="Ma J."/>
        </authorList>
    </citation>
    <scope>NUCLEOTIDE SEQUENCE [LARGE SCALE GENOMIC DNA]</scope>
    <source>
        <strain evidence="2">JCM 4087</strain>
    </source>
</reference>
<sequence>MLGSWTEEWPERAGVYWALAPQEKEPIFVHIDGPRWNYLWKNWDLDAPSWIWSERMQPPESPHGDNLFSPDREGWSIVWPEIEGEYWLFHPGRPVALSQVTGTYRGFLGTDDVWPREEPMEGELFWSEPILPPSPPESWRPVGSSCLC</sequence>
<protein>
    <submittedName>
        <fullName evidence="1">Uncharacterized protein</fullName>
    </submittedName>
</protein>
<proteinExistence type="predicted"/>
<name>A0ABW1ED56_9BACT</name>